<accession>A0A8J5NNZ5</accession>
<evidence type="ECO:0000256" key="3">
    <source>
        <dbReference type="ARBA" id="ARBA00022857"/>
    </source>
</evidence>
<dbReference type="AlphaFoldDB" id="A0A8J5NNZ5"/>
<dbReference type="Proteomes" id="UP000694050">
    <property type="component" value="Unassembled WGS sequence"/>
</dbReference>
<comment type="caution">
    <text evidence="5">The sequence shown here is derived from an EMBL/GenBank/DDBJ whole genome shotgun (WGS) entry which is preliminary data.</text>
</comment>
<evidence type="ECO:0000313" key="6">
    <source>
        <dbReference type="Proteomes" id="UP000694050"/>
    </source>
</evidence>
<gene>
    <name evidence="5" type="primary">psoF</name>
    <name evidence="5" type="ORF">Forpe1208_v011075</name>
</gene>
<protein>
    <submittedName>
        <fullName evidence="5">Dual-functional monooxygenase/methyltransferase psoF</fullName>
    </submittedName>
</protein>
<reference evidence="5" key="1">
    <citation type="submission" date="2021-04" db="EMBL/GenBank/DDBJ databases">
        <title>First draft genome resource for Brassicaceae pathogens Fusarium oxysporum f. sp. raphani and Fusarium oxysporum f. sp. rapae.</title>
        <authorList>
            <person name="Asai S."/>
        </authorList>
    </citation>
    <scope>NUCLEOTIDE SEQUENCE</scope>
    <source>
        <strain evidence="5">Tf1208</strain>
    </source>
</reference>
<evidence type="ECO:0000256" key="1">
    <source>
        <dbReference type="ARBA" id="ARBA00022630"/>
    </source>
</evidence>
<proteinExistence type="predicted"/>
<keyword evidence="3" id="KW-0521">NADP</keyword>
<dbReference type="GO" id="GO:0004497">
    <property type="term" value="F:monooxygenase activity"/>
    <property type="evidence" value="ECO:0007669"/>
    <property type="project" value="UniProtKB-KW"/>
</dbReference>
<evidence type="ECO:0000256" key="4">
    <source>
        <dbReference type="ARBA" id="ARBA00023002"/>
    </source>
</evidence>
<keyword evidence="4" id="KW-0560">Oxidoreductase</keyword>
<dbReference type="EMBL" id="JAELUQ010000008">
    <property type="protein sequence ID" value="KAG7409846.1"/>
    <property type="molecule type" value="Genomic_DNA"/>
</dbReference>
<sequence length="156" mass="16750">MPSAQPIREDAFGSSTTNLDYDVLIIGARLSGILSLYRMREHGLKTKVIEAGSGEGGTWFCPAGTDILGPTLTQRVTPTSFPPQKKFLMNRTGQNISLLNPKLFGILNKPTLPSIPSISNFKGQAWHTARQPNDACALNGKRVGIISTGATAIQTI</sequence>
<dbReference type="PANTHER" id="PTHR43098">
    <property type="entry name" value="L-ORNITHINE N(5)-MONOOXYGENASE-RELATED"/>
    <property type="match status" value="1"/>
</dbReference>
<evidence type="ECO:0000313" key="5">
    <source>
        <dbReference type="EMBL" id="KAG7409846.1"/>
    </source>
</evidence>
<organism evidence="5 6">
    <name type="scientific">Fusarium oxysporum f. sp. rapae</name>
    <dbReference type="NCBI Taxonomy" id="485398"/>
    <lineage>
        <taxon>Eukaryota</taxon>
        <taxon>Fungi</taxon>
        <taxon>Dikarya</taxon>
        <taxon>Ascomycota</taxon>
        <taxon>Pezizomycotina</taxon>
        <taxon>Sordariomycetes</taxon>
        <taxon>Hypocreomycetidae</taxon>
        <taxon>Hypocreales</taxon>
        <taxon>Nectriaceae</taxon>
        <taxon>Fusarium</taxon>
        <taxon>Fusarium oxysporum species complex</taxon>
    </lineage>
</organism>
<dbReference type="PANTHER" id="PTHR43098:SF5">
    <property type="entry name" value="DUAL-FUNCTIONAL MONOOXYGENASE_METHYLTRANSFERASE PSOF"/>
    <property type="match status" value="1"/>
</dbReference>
<keyword evidence="2" id="KW-0274">FAD</keyword>
<keyword evidence="1" id="KW-0285">Flavoprotein</keyword>
<name>A0A8J5NNZ5_FUSOX</name>
<keyword evidence="5" id="KW-0503">Monooxygenase</keyword>
<evidence type="ECO:0000256" key="2">
    <source>
        <dbReference type="ARBA" id="ARBA00022827"/>
    </source>
</evidence>
<dbReference type="InterPro" id="IPR050775">
    <property type="entry name" value="FAD-binding_Monooxygenases"/>
</dbReference>